<gene>
    <name evidence="2" type="primary">mnhG</name>
    <name evidence="2" type="ORF">OM074_03740</name>
</gene>
<dbReference type="EMBL" id="JAPDPI010000004">
    <property type="protein sequence ID" value="MCW3804724.1"/>
    <property type="molecule type" value="Genomic_DNA"/>
</dbReference>
<proteinExistence type="predicted"/>
<accession>A0AAE3MBU1</accession>
<feature type="transmembrane region" description="Helical" evidence="1">
    <location>
        <begin position="37"/>
        <end position="56"/>
    </location>
</feature>
<evidence type="ECO:0000313" key="3">
    <source>
        <dbReference type="Proteomes" id="UP001207408"/>
    </source>
</evidence>
<dbReference type="AlphaFoldDB" id="A0AAE3MBU1"/>
<evidence type="ECO:0000313" key="2">
    <source>
        <dbReference type="EMBL" id="MCW3804724.1"/>
    </source>
</evidence>
<dbReference type="NCBIfam" id="TIGR01300">
    <property type="entry name" value="CPA3_mnhG_phaG"/>
    <property type="match status" value="1"/>
</dbReference>
<feature type="transmembrane region" description="Helical" evidence="1">
    <location>
        <begin position="6"/>
        <end position="25"/>
    </location>
</feature>
<name>A0AAE3MBU1_9BACT</name>
<dbReference type="PANTHER" id="PTHR34703">
    <property type="entry name" value="ANTIPORTER SUBUNIT MNHG2-RELATED"/>
    <property type="match status" value="1"/>
</dbReference>
<dbReference type="PANTHER" id="PTHR34703:SF1">
    <property type="entry name" value="ANTIPORTER SUBUNIT MNHG2-RELATED"/>
    <property type="match status" value="1"/>
</dbReference>
<protein>
    <submittedName>
        <fullName evidence="2">Monovalent cation/H(+) antiporter subunit G</fullName>
    </submittedName>
</protein>
<sequence length="98" mass="10695">MNDVFIAALMIAGALLILIASIGLLRFKDLYSRIHAATKATSLGILLLLIGVIIYFKVLDITLKSILIVVFIYITSPLAAHSIAKSFRDSSDETDTEK</sequence>
<comment type="caution">
    <text evidence="2">The sequence shown here is derived from an EMBL/GenBank/DDBJ whole genome shotgun (WGS) entry which is preliminary data.</text>
</comment>
<keyword evidence="1" id="KW-0472">Membrane</keyword>
<evidence type="ECO:0000256" key="1">
    <source>
        <dbReference type="SAM" id="Phobius"/>
    </source>
</evidence>
<dbReference type="InterPro" id="IPR005133">
    <property type="entry name" value="PhaG_MnhG_YufB"/>
</dbReference>
<dbReference type="Pfam" id="PF03334">
    <property type="entry name" value="PhaG_MnhG_YufB"/>
    <property type="match status" value="1"/>
</dbReference>
<dbReference type="RefSeq" id="WP_301197946.1">
    <property type="nucleotide sequence ID" value="NZ_JAPDPI010000004.1"/>
</dbReference>
<reference evidence="2" key="1">
    <citation type="submission" date="2022-10" db="EMBL/GenBank/DDBJ databases">
        <authorList>
            <person name="Yu W.X."/>
        </authorList>
    </citation>
    <scope>NUCLEOTIDE SEQUENCE</scope>
    <source>
        <strain evidence="2">D04</strain>
    </source>
</reference>
<organism evidence="2 3">
    <name type="scientific">Plebeiibacterium marinum</name>
    <dbReference type="NCBI Taxonomy" id="2992111"/>
    <lineage>
        <taxon>Bacteria</taxon>
        <taxon>Pseudomonadati</taxon>
        <taxon>Bacteroidota</taxon>
        <taxon>Bacteroidia</taxon>
        <taxon>Marinilabiliales</taxon>
        <taxon>Marinilabiliaceae</taxon>
        <taxon>Plebeiibacterium</taxon>
    </lineage>
</organism>
<keyword evidence="1" id="KW-1133">Transmembrane helix</keyword>
<dbReference type="Proteomes" id="UP001207408">
    <property type="component" value="Unassembled WGS sequence"/>
</dbReference>
<feature type="transmembrane region" description="Helical" evidence="1">
    <location>
        <begin position="62"/>
        <end position="80"/>
    </location>
</feature>
<dbReference type="GO" id="GO:0015385">
    <property type="term" value="F:sodium:proton antiporter activity"/>
    <property type="evidence" value="ECO:0007669"/>
    <property type="project" value="TreeGrafter"/>
</dbReference>
<keyword evidence="3" id="KW-1185">Reference proteome</keyword>
<keyword evidence="1" id="KW-0812">Transmembrane</keyword>